<dbReference type="Proteomes" id="UP000018852">
    <property type="component" value="Unassembled WGS sequence"/>
</dbReference>
<proteinExistence type="predicted"/>
<organism evidence="1 2">
    <name type="scientific">Actinomyces urogenitalis DORA_12</name>
    <dbReference type="NCBI Taxonomy" id="1403939"/>
    <lineage>
        <taxon>Bacteria</taxon>
        <taxon>Bacillati</taxon>
        <taxon>Actinomycetota</taxon>
        <taxon>Actinomycetes</taxon>
        <taxon>Actinomycetales</taxon>
        <taxon>Actinomycetaceae</taxon>
        <taxon>Actinomyces</taxon>
    </lineage>
</organism>
<dbReference type="InterPro" id="IPR011659">
    <property type="entry name" value="WD40"/>
</dbReference>
<accession>W1VLV5</accession>
<sequence>MMTVSTGSPNPSPDGSQLVYLSYPSGTVSHPADLPVELWLLEVQGGRPRTLVRLFGGQGTMNVNSWSPDGTRFAFVAYPAA</sequence>
<dbReference type="InterPro" id="IPR011042">
    <property type="entry name" value="6-blade_b-propeller_TolB-like"/>
</dbReference>
<dbReference type="EMBL" id="AZLV01000236">
    <property type="protein sequence ID" value="ETJ06686.1"/>
    <property type="molecule type" value="Genomic_DNA"/>
</dbReference>
<dbReference type="PATRIC" id="fig|1403939.3.peg.295"/>
<comment type="caution">
    <text evidence="1">The sequence shown here is derived from an EMBL/GenBank/DDBJ whole genome shotgun (WGS) entry which is preliminary data.</text>
</comment>
<protein>
    <submittedName>
        <fullName evidence="1">Uncharacterized protein</fullName>
    </submittedName>
</protein>
<dbReference type="AlphaFoldDB" id="W1VLV5"/>
<reference evidence="1 2" key="1">
    <citation type="submission" date="2013-12" db="EMBL/GenBank/DDBJ databases">
        <title>A Varibaculum cambriense genome reconstructed from a premature infant gut community with otherwise low bacterial novelty that shifts toward anaerobic metabolism during the third week of life.</title>
        <authorList>
            <person name="Brown C.T."/>
            <person name="Sharon I."/>
            <person name="Thomas B.C."/>
            <person name="Castelle C.J."/>
            <person name="Morowitz M.J."/>
            <person name="Banfield J.F."/>
        </authorList>
    </citation>
    <scope>NUCLEOTIDE SEQUENCE [LARGE SCALE GENOMIC DNA]</scope>
    <source>
        <strain evidence="2">DORA_12</strain>
    </source>
</reference>
<name>W1VLV5_9ACTO</name>
<evidence type="ECO:0000313" key="2">
    <source>
        <dbReference type="Proteomes" id="UP000018852"/>
    </source>
</evidence>
<gene>
    <name evidence="1" type="ORF">Q605_AUC00236G0003</name>
</gene>
<evidence type="ECO:0000313" key="1">
    <source>
        <dbReference type="EMBL" id="ETJ06686.1"/>
    </source>
</evidence>
<dbReference type="Gene3D" id="2.120.10.30">
    <property type="entry name" value="TolB, C-terminal domain"/>
    <property type="match status" value="1"/>
</dbReference>
<dbReference type="SUPFAM" id="SSF82171">
    <property type="entry name" value="DPP6 N-terminal domain-like"/>
    <property type="match status" value="1"/>
</dbReference>
<dbReference type="Pfam" id="PF07676">
    <property type="entry name" value="PD40"/>
    <property type="match status" value="2"/>
</dbReference>